<proteinExistence type="predicted"/>
<reference evidence="2 3" key="1">
    <citation type="submission" date="2015-11" db="EMBL/GenBank/DDBJ databases">
        <title>A Two-component Flavoprotein Monooxygenase System MeaXY Responsible for para-Hydroxylation of 2-Methyl-6-ethylaniline and 2,6-Diethylaniline in Sphingobium baderi DE-13.</title>
        <authorList>
            <person name="Cheng M."/>
            <person name="Meng Q."/>
            <person name="Yang Y."/>
            <person name="Chu C."/>
            <person name="Yan X."/>
            <person name="He J."/>
            <person name="Li S."/>
        </authorList>
    </citation>
    <scope>NUCLEOTIDE SEQUENCE [LARGE SCALE GENOMIC DNA]</scope>
    <source>
        <strain evidence="2 3">DE-13</strain>
    </source>
</reference>
<sequence>MAAFAQASFTGAGQTTELDCGGESASITGAGNQVHISGDCRLVTIEGADNRVHLSMAKGGTIHVTGASNEIHWSTPDGSRPRIQITGADNRISPMK</sequence>
<accession>A0A0S3F2Z5</accession>
<evidence type="ECO:0000313" key="3">
    <source>
        <dbReference type="Proteomes" id="UP000056968"/>
    </source>
</evidence>
<organism evidence="2 3">
    <name type="scientific">Sphingobium baderi</name>
    <dbReference type="NCBI Taxonomy" id="1332080"/>
    <lineage>
        <taxon>Bacteria</taxon>
        <taxon>Pseudomonadati</taxon>
        <taxon>Pseudomonadota</taxon>
        <taxon>Alphaproteobacteria</taxon>
        <taxon>Sphingomonadales</taxon>
        <taxon>Sphingomonadaceae</taxon>
        <taxon>Sphingobium</taxon>
    </lineage>
</organism>
<feature type="region of interest" description="Disordered" evidence="1">
    <location>
        <begin position="69"/>
        <end position="96"/>
    </location>
</feature>
<gene>
    <name evidence="2" type="ORF">ATN00_18405</name>
</gene>
<dbReference type="InterPro" id="IPR021417">
    <property type="entry name" value="DUF3060"/>
</dbReference>
<dbReference type="Pfam" id="PF11259">
    <property type="entry name" value="DUF3060"/>
    <property type="match status" value="1"/>
</dbReference>
<evidence type="ECO:0000256" key="1">
    <source>
        <dbReference type="SAM" id="MobiDB-lite"/>
    </source>
</evidence>
<dbReference type="AlphaFoldDB" id="A0A0S3F2Z5"/>
<evidence type="ECO:0000313" key="2">
    <source>
        <dbReference type="EMBL" id="ALR21975.1"/>
    </source>
</evidence>
<protein>
    <recommendedName>
        <fullName evidence="4">DUF3060 domain-containing protein</fullName>
    </recommendedName>
</protein>
<name>A0A0S3F2Z5_9SPHN</name>
<dbReference type="Proteomes" id="UP000056968">
    <property type="component" value="Chromosome"/>
</dbReference>
<dbReference type="KEGG" id="sbd:ATN00_18405"/>
<dbReference type="EMBL" id="CP013264">
    <property type="protein sequence ID" value="ALR21975.1"/>
    <property type="molecule type" value="Genomic_DNA"/>
</dbReference>
<keyword evidence="3" id="KW-1185">Reference proteome</keyword>
<evidence type="ECO:0008006" key="4">
    <source>
        <dbReference type="Google" id="ProtNLM"/>
    </source>
</evidence>